<name>A0ABV7WIZ5_9MICO</name>
<dbReference type="CDD" id="cd00229">
    <property type="entry name" value="SGNH_hydrolase"/>
    <property type="match status" value="1"/>
</dbReference>
<accession>A0ABV7WIZ5</accession>
<reference evidence="4" key="1">
    <citation type="journal article" date="2019" name="Int. J. Syst. Evol. Microbiol.">
        <title>The Global Catalogue of Microorganisms (GCM) 10K type strain sequencing project: providing services to taxonomists for standard genome sequencing and annotation.</title>
        <authorList>
            <consortium name="The Broad Institute Genomics Platform"/>
            <consortium name="The Broad Institute Genome Sequencing Center for Infectious Disease"/>
            <person name="Wu L."/>
            <person name="Ma J."/>
        </authorList>
    </citation>
    <scope>NUCLEOTIDE SEQUENCE [LARGE SCALE GENOMIC DNA]</scope>
    <source>
        <strain evidence="4">NCAIM B.02333</strain>
    </source>
</reference>
<dbReference type="SUPFAM" id="SSF52266">
    <property type="entry name" value="SGNH hydrolase"/>
    <property type="match status" value="1"/>
</dbReference>
<sequence length="305" mass="30103">MAARGPLAAAAVLVAAVVGFTVAGLTAVPVLPTTAQGPPGVAAAPGADAPGRTDSPDGTGVTGAQGVGPREHYLALGDSLAQGFSPSGDVRAAYPYQHAAGVPGTRLTVLACAGETTVTFVSGRCPYPQTAAVPRQGSQLSAALAFLAAHPGQVSPVTVHLGANDLFAVTGGCDVSPGAPAALDAYETAMASVLSQLSDALAGTGDLVVLSPYDPYPASRAGCPDGPASAALFEEADRRLAAVAARQGVPVVSGQRVFAGAAPDGAPRVCTYTFMCPTGTARPDVHPTREGHAALAGALQEVLGY</sequence>
<dbReference type="Proteomes" id="UP001595685">
    <property type="component" value="Unassembled WGS sequence"/>
</dbReference>
<dbReference type="Gene3D" id="3.40.50.1110">
    <property type="entry name" value="SGNH hydrolase"/>
    <property type="match status" value="1"/>
</dbReference>
<evidence type="ECO:0000313" key="4">
    <source>
        <dbReference type="Proteomes" id="UP001595685"/>
    </source>
</evidence>
<dbReference type="InterPro" id="IPR036514">
    <property type="entry name" value="SGNH_hydro_sf"/>
</dbReference>
<gene>
    <name evidence="3" type="ORF">ACFOLH_14055</name>
</gene>
<comment type="caution">
    <text evidence="3">The sequence shown here is derived from an EMBL/GenBank/DDBJ whole genome shotgun (WGS) entry which is preliminary data.</text>
</comment>
<evidence type="ECO:0000256" key="1">
    <source>
        <dbReference type="SAM" id="MobiDB-lite"/>
    </source>
</evidence>
<feature type="domain" description="SGNH hydrolase-type esterase" evidence="2">
    <location>
        <begin position="75"/>
        <end position="294"/>
    </location>
</feature>
<dbReference type="Pfam" id="PF13472">
    <property type="entry name" value="Lipase_GDSL_2"/>
    <property type="match status" value="1"/>
</dbReference>
<evidence type="ECO:0000313" key="3">
    <source>
        <dbReference type="EMBL" id="MFC3689470.1"/>
    </source>
</evidence>
<dbReference type="InterPro" id="IPR013830">
    <property type="entry name" value="SGNH_hydro"/>
</dbReference>
<dbReference type="RefSeq" id="WP_340294217.1">
    <property type="nucleotide sequence ID" value="NZ_JBBEOI010000144.1"/>
</dbReference>
<evidence type="ECO:0000259" key="2">
    <source>
        <dbReference type="Pfam" id="PF13472"/>
    </source>
</evidence>
<organism evidence="3 4">
    <name type="scientific">Aquipuribacter hungaricus</name>
    <dbReference type="NCBI Taxonomy" id="545624"/>
    <lineage>
        <taxon>Bacteria</taxon>
        <taxon>Bacillati</taxon>
        <taxon>Actinomycetota</taxon>
        <taxon>Actinomycetes</taxon>
        <taxon>Micrococcales</taxon>
        <taxon>Intrasporangiaceae</taxon>
        <taxon>Aquipuribacter</taxon>
    </lineage>
</organism>
<feature type="region of interest" description="Disordered" evidence="1">
    <location>
        <begin position="34"/>
        <end position="67"/>
    </location>
</feature>
<dbReference type="EMBL" id="JBHRWW010000010">
    <property type="protein sequence ID" value="MFC3689470.1"/>
    <property type="molecule type" value="Genomic_DNA"/>
</dbReference>
<proteinExistence type="predicted"/>
<keyword evidence="3" id="KW-0378">Hydrolase</keyword>
<protein>
    <submittedName>
        <fullName evidence="3">SGNH/GDSL hydrolase family protein</fullName>
    </submittedName>
</protein>
<dbReference type="GO" id="GO:0016787">
    <property type="term" value="F:hydrolase activity"/>
    <property type="evidence" value="ECO:0007669"/>
    <property type="project" value="UniProtKB-KW"/>
</dbReference>
<feature type="compositionally biased region" description="Low complexity" evidence="1">
    <location>
        <begin position="35"/>
        <end position="50"/>
    </location>
</feature>
<keyword evidence="4" id="KW-1185">Reference proteome</keyword>